<keyword evidence="4" id="KW-0647">Proteasome</keyword>
<protein>
    <recommendedName>
        <fullName evidence="7">Pru domain-containing protein</fullName>
    </recommendedName>
</protein>
<accession>G0WH74</accession>
<evidence type="ECO:0000313" key="8">
    <source>
        <dbReference type="EMBL" id="CCD27152.1"/>
    </source>
</evidence>
<dbReference type="InterPro" id="IPR038633">
    <property type="entry name" value="Rpn13/ADRM1_Pru_sf"/>
</dbReference>
<evidence type="ECO:0000256" key="6">
    <source>
        <dbReference type="SAM" id="MobiDB-lite"/>
    </source>
</evidence>
<dbReference type="AlphaFoldDB" id="G0WH74"/>
<evidence type="ECO:0000313" key="9">
    <source>
        <dbReference type="Proteomes" id="UP000000689"/>
    </source>
</evidence>
<dbReference type="GO" id="GO:0043130">
    <property type="term" value="F:ubiquitin binding"/>
    <property type="evidence" value="ECO:0007669"/>
    <property type="project" value="EnsemblFungi"/>
</dbReference>
<dbReference type="OMA" id="IPGETMW"/>
<dbReference type="KEGG" id="ndi:NDAI_0J02600"/>
<evidence type="ECO:0000256" key="1">
    <source>
        <dbReference type="ARBA" id="ARBA00004123"/>
    </source>
</evidence>
<dbReference type="InterPro" id="IPR044868">
    <property type="entry name" value="Rpn13/ADRM1_Pru"/>
</dbReference>
<evidence type="ECO:0000256" key="3">
    <source>
        <dbReference type="ARBA" id="ARBA00022490"/>
    </source>
</evidence>
<dbReference type="Pfam" id="PF04683">
    <property type="entry name" value="Rpn13_ADRM1_Pru"/>
    <property type="match status" value="1"/>
</dbReference>
<dbReference type="GO" id="GO:0008541">
    <property type="term" value="C:proteasome regulatory particle, lid subcomplex"/>
    <property type="evidence" value="ECO:0007669"/>
    <property type="project" value="EnsemblFungi"/>
</dbReference>
<dbReference type="GO" id="GO:0005634">
    <property type="term" value="C:nucleus"/>
    <property type="evidence" value="ECO:0007669"/>
    <property type="project" value="UniProtKB-SubCell"/>
</dbReference>
<dbReference type="InterPro" id="IPR006773">
    <property type="entry name" value="Rpn13/ADRM1"/>
</dbReference>
<sequence>MPATKVTNLTFRAGVAKYDEDTKICTPLPVQGQISIKKAGGDGEDEEDEEDEMSLYELIWKPMEKVVGDNVEYCQELNLMLIPDDTQWVSVKSCKNGRVFALVYSSNQKYFFWLQEKNATNLSLNELSEKDKCIFKNLASILSTEGGDEQEEVKDEKKEDIAMIDA</sequence>
<keyword evidence="5" id="KW-0539">Nucleus</keyword>
<dbReference type="GO" id="GO:0034515">
    <property type="term" value="C:proteasome storage granule"/>
    <property type="evidence" value="ECO:0007669"/>
    <property type="project" value="EnsemblFungi"/>
</dbReference>
<dbReference type="PANTHER" id="PTHR12225">
    <property type="entry name" value="ADHESION REGULATING MOLECULE 1 110 KDA CELL MEMBRANE GLYCOPROTEIN"/>
    <property type="match status" value="1"/>
</dbReference>
<keyword evidence="3" id="KW-0963">Cytoplasm</keyword>
<evidence type="ECO:0000259" key="7">
    <source>
        <dbReference type="PROSITE" id="PS51917"/>
    </source>
</evidence>
<proteinExistence type="predicted"/>
<dbReference type="PROSITE" id="PS51917">
    <property type="entry name" value="PRU"/>
    <property type="match status" value="1"/>
</dbReference>
<dbReference type="EMBL" id="HE580276">
    <property type="protein sequence ID" value="CCD27152.1"/>
    <property type="molecule type" value="Genomic_DNA"/>
</dbReference>
<dbReference type="STRING" id="1071378.G0WH74"/>
<organism evidence="8 9">
    <name type="scientific">Naumovozyma dairenensis (strain ATCC 10597 / BCRC 20456 / CBS 421 / NBRC 0211 / NRRL Y-12639)</name>
    <name type="common">Saccharomyces dairenensis</name>
    <dbReference type="NCBI Taxonomy" id="1071378"/>
    <lineage>
        <taxon>Eukaryota</taxon>
        <taxon>Fungi</taxon>
        <taxon>Dikarya</taxon>
        <taxon>Ascomycota</taxon>
        <taxon>Saccharomycotina</taxon>
        <taxon>Saccharomycetes</taxon>
        <taxon>Saccharomycetales</taxon>
        <taxon>Saccharomycetaceae</taxon>
        <taxon>Naumovozyma</taxon>
    </lineage>
</organism>
<dbReference type="OrthoDB" id="340431at2759"/>
<dbReference type="RefSeq" id="XP_003672395.1">
    <property type="nucleotide sequence ID" value="XM_003672347.1"/>
</dbReference>
<dbReference type="PANTHER" id="PTHR12225:SF0">
    <property type="entry name" value="PROTEASOMAL UBIQUITIN RECEPTOR ADRM1"/>
    <property type="match status" value="1"/>
</dbReference>
<dbReference type="eggNOG" id="KOG3037">
    <property type="taxonomic scope" value="Eukaryota"/>
</dbReference>
<gene>
    <name evidence="8" type="primary">NDAI0J02600</name>
    <name evidence="8" type="ordered locus">NDAI_0J02600</name>
</gene>
<feature type="compositionally biased region" description="Basic and acidic residues" evidence="6">
    <location>
        <begin position="154"/>
        <end position="166"/>
    </location>
</feature>
<evidence type="ECO:0000256" key="5">
    <source>
        <dbReference type="ARBA" id="ARBA00023242"/>
    </source>
</evidence>
<keyword evidence="9" id="KW-1185">Reference proteome</keyword>
<comment type="subcellular location">
    <subcellularLocation>
        <location evidence="2">Cytoplasm</location>
    </subcellularLocation>
    <subcellularLocation>
        <location evidence="1">Nucleus</location>
    </subcellularLocation>
</comment>
<feature type="region of interest" description="Disordered" evidence="6">
    <location>
        <begin position="145"/>
        <end position="166"/>
    </location>
</feature>
<name>G0WH74_NAUDC</name>
<dbReference type="GO" id="GO:0061133">
    <property type="term" value="F:endopeptidase activator activity"/>
    <property type="evidence" value="ECO:0007669"/>
    <property type="project" value="TreeGrafter"/>
</dbReference>
<dbReference type="GO" id="GO:0043161">
    <property type="term" value="P:proteasome-mediated ubiquitin-dependent protein catabolic process"/>
    <property type="evidence" value="ECO:0007669"/>
    <property type="project" value="EnsemblFungi"/>
</dbReference>
<evidence type="ECO:0000256" key="4">
    <source>
        <dbReference type="ARBA" id="ARBA00022942"/>
    </source>
</evidence>
<feature type="domain" description="Pru" evidence="7">
    <location>
        <begin position="3"/>
        <end position="145"/>
    </location>
</feature>
<dbReference type="Gene3D" id="2.30.29.70">
    <property type="entry name" value="Proteasomal ubiquitin receptor Rpn13/ADRM1"/>
    <property type="match status" value="1"/>
</dbReference>
<dbReference type="Proteomes" id="UP000000689">
    <property type="component" value="Chromosome 10"/>
</dbReference>
<dbReference type="HOGENOM" id="CLU_115505_0_0_1"/>
<dbReference type="GO" id="GO:0070628">
    <property type="term" value="F:proteasome binding"/>
    <property type="evidence" value="ECO:0007669"/>
    <property type="project" value="TreeGrafter"/>
</dbReference>
<evidence type="ECO:0000256" key="2">
    <source>
        <dbReference type="ARBA" id="ARBA00004496"/>
    </source>
</evidence>
<dbReference type="GeneID" id="11494489"/>
<reference evidence="8 9" key="1">
    <citation type="journal article" date="2011" name="Proc. Natl. Acad. Sci. U.S.A.">
        <title>Evolutionary erosion of yeast sex chromosomes by mating-type switching accidents.</title>
        <authorList>
            <person name="Gordon J.L."/>
            <person name="Armisen D."/>
            <person name="Proux-Wera E."/>
            <person name="Oheigeartaigh S.S."/>
            <person name="Byrne K.P."/>
            <person name="Wolfe K.H."/>
        </authorList>
    </citation>
    <scope>NUCLEOTIDE SEQUENCE [LARGE SCALE GENOMIC DNA]</scope>
    <source>
        <strain evidence="9">ATCC 10597 / BCRC 20456 / CBS 421 / NBRC 0211 / NRRL Y-12639</strain>
    </source>
</reference>